<evidence type="ECO:0000256" key="1">
    <source>
        <dbReference type="SAM" id="MobiDB-lite"/>
    </source>
</evidence>
<feature type="region of interest" description="Disordered" evidence="1">
    <location>
        <begin position="1"/>
        <end position="71"/>
    </location>
</feature>
<sequence>MSDSDRVCGTGKGVSDLAVIDGDDDDDDSGDNNDGDDDQGGQKDEGDAIPEGSHDHRPANLGPPARAPSDKFKKLDLWPAEKINCLPRPKDHAQLRPRASQPSVAEPAKTQSEAEICQQLTTLMNEARNCPNPERKAQFYYHNSGNHPLQSEIEGTTFRPDGVLLPFASTPRIVLSDIAAFFEVKAKAGEERDRDNWAKIVGAANQAMNDDLCRMFTFGVSIDGDNASAWRFSRSYSIKSKPFDWRQDPQTLITLLISLLFASREEIGFDPLVTRENGQYIYELTYKKEDGSSETTHYRTVKQLYCCPTSGFEGRAPRVWEVEVVESVEGKWKGQQKNHVLKEIWRSPGISNEKRIRDAIMQKLDAVREQDYEDAGHNLKPIVQTLLTNLDGAPLMPILHEAYGKSDVELPVAVRTSQEIRIDTPSLIPSTLIAPRRQYRVVYQYVGESLGNVTDIRVVFAALEQTFLAVILLFLAGWVHRDISISNIIVIRRGNQGSPLFMPVEISMGSTIASLPGGALTSIYGHHHDGESVQWVALYVTHKRVIHKTNDDVGDALFDPTGHITTVRTNYIRGAPHLLERAVGSIHPRLKGDFSAALEGFRQAIYNACLDIVVDQDRAKYWNFFNSAMPHVQALRRASLRVYKDVALHEMQPSKKRKAKPEGGSRKRAAPN</sequence>
<evidence type="ECO:0000259" key="2">
    <source>
        <dbReference type="Pfam" id="PF17667"/>
    </source>
</evidence>
<proteinExistence type="predicted"/>
<evidence type="ECO:0000313" key="3">
    <source>
        <dbReference type="EMBL" id="KAJ3557431.1"/>
    </source>
</evidence>
<feature type="compositionally biased region" description="Acidic residues" evidence="1">
    <location>
        <begin position="21"/>
        <end position="39"/>
    </location>
</feature>
<dbReference type="PANTHER" id="PTHR38248:SF2">
    <property type="entry name" value="FUNK1 11"/>
    <property type="match status" value="1"/>
</dbReference>
<name>A0AAD5VGW8_9AGAR</name>
<dbReference type="PANTHER" id="PTHR38248">
    <property type="entry name" value="FUNK1 6"/>
    <property type="match status" value="1"/>
</dbReference>
<dbReference type="Proteomes" id="UP001213000">
    <property type="component" value="Unassembled WGS sequence"/>
</dbReference>
<gene>
    <name evidence="3" type="ORF">NP233_g11745</name>
</gene>
<feature type="domain" description="Fungal-type protein kinase" evidence="2">
    <location>
        <begin position="175"/>
        <end position="493"/>
    </location>
</feature>
<dbReference type="EMBL" id="JANIEX010001483">
    <property type="protein sequence ID" value="KAJ3557431.1"/>
    <property type="molecule type" value="Genomic_DNA"/>
</dbReference>
<keyword evidence="4" id="KW-1185">Reference proteome</keyword>
<protein>
    <recommendedName>
        <fullName evidence="2">Fungal-type protein kinase domain-containing protein</fullName>
    </recommendedName>
</protein>
<feature type="compositionally biased region" description="Basic and acidic residues" evidence="1">
    <location>
        <begin position="40"/>
        <end position="58"/>
    </location>
</feature>
<feature type="region of interest" description="Disordered" evidence="1">
    <location>
        <begin position="88"/>
        <end position="111"/>
    </location>
</feature>
<dbReference type="SUPFAM" id="SSF56112">
    <property type="entry name" value="Protein kinase-like (PK-like)"/>
    <property type="match status" value="1"/>
</dbReference>
<feature type="region of interest" description="Disordered" evidence="1">
    <location>
        <begin position="651"/>
        <end position="672"/>
    </location>
</feature>
<dbReference type="InterPro" id="IPR040976">
    <property type="entry name" value="Pkinase_fungal"/>
</dbReference>
<accession>A0AAD5VGW8</accession>
<dbReference type="AlphaFoldDB" id="A0AAD5VGW8"/>
<comment type="caution">
    <text evidence="3">The sequence shown here is derived from an EMBL/GenBank/DDBJ whole genome shotgun (WGS) entry which is preliminary data.</text>
</comment>
<organism evidence="3 4">
    <name type="scientific">Leucocoprinus birnbaumii</name>
    <dbReference type="NCBI Taxonomy" id="56174"/>
    <lineage>
        <taxon>Eukaryota</taxon>
        <taxon>Fungi</taxon>
        <taxon>Dikarya</taxon>
        <taxon>Basidiomycota</taxon>
        <taxon>Agaricomycotina</taxon>
        <taxon>Agaricomycetes</taxon>
        <taxon>Agaricomycetidae</taxon>
        <taxon>Agaricales</taxon>
        <taxon>Agaricineae</taxon>
        <taxon>Agaricaceae</taxon>
        <taxon>Leucocoprinus</taxon>
    </lineage>
</organism>
<dbReference type="Pfam" id="PF17667">
    <property type="entry name" value="Pkinase_fungal"/>
    <property type="match status" value="1"/>
</dbReference>
<reference evidence="3" key="1">
    <citation type="submission" date="2022-07" db="EMBL/GenBank/DDBJ databases">
        <title>Genome Sequence of Leucocoprinus birnbaumii.</title>
        <authorList>
            <person name="Buettner E."/>
        </authorList>
    </citation>
    <scope>NUCLEOTIDE SEQUENCE</scope>
    <source>
        <strain evidence="3">VT141</strain>
    </source>
</reference>
<dbReference type="InterPro" id="IPR011009">
    <property type="entry name" value="Kinase-like_dom_sf"/>
</dbReference>
<evidence type="ECO:0000313" key="4">
    <source>
        <dbReference type="Proteomes" id="UP001213000"/>
    </source>
</evidence>